<proteinExistence type="inferred from homology"/>
<dbReference type="NCBIfam" id="TIGR00377">
    <property type="entry name" value="ant_ant_sig"/>
    <property type="match status" value="1"/>
</dbReference>
<gene>
    <name evidence="4" type="ORF">CQA01_24710</name>
</gene>
<dbReference type="EMBL" id="BJYV01000010">
    <property type="protein sequence ID" value="GEO21937.1"/>
    <property type="molecule type" value="Genomic_DNA"/>
</dbReference>
<feature type="domain" description="STAS" evidence="3">
    <location>
        <begin position="2"/>
        <end position="114"/>
    </location>
</feature>
<name>A0A512CCM3_9BACT</name>
<dbReference type="InterPro" id="IPR003658">
    <property type="entry name" value="Anti-sigma_ant"/>
</dbReference>
<dbReference type="Pfam" id="PF01740">
    <property type="entry name" value="STAS"/>
    <property type="match status" value="1"/>
</dbReference>
<dbReference type="AlphaFoldDB" id="A0A512CCM3"/>
<dbReference type="CDD" id="cd07043">
    <property type="entry name" value="STAS_anti-anti-sigma_factors"/>
    <property type="match status" value="1"/>
</dbReference>
<accession>A0A512CCM3</accession>
<evidence type="ECO:0000256" key="1">
    <source>
        <dbReference type="ARBA" id="ARBA00009013"/>
    </source>
</evidence>
<keyword evidence="5" id="KW-1185">Reference proteome</keyword>
<dbReference type="Gene3D" id="3.30.750.24">
    <property type="entry name" value="STAS domain"/>
    <property type="match status" value="1"/>
</dbReference>
<organism evidence="4 5">
    <name type="scientific">Cyclobacterium qasimii</name>
    <dbReference type="NCBI Taxonomy" id="1350429"/>
    <lineage>
        <taxon>Bacteria</taxon>
        <taxon>Pseudomonadati</taxon>
        <taxon>Bacteroidota</taxon>
        <taxon>Cytophagia</taxon>
        <taxon>Cytophagales</taxon>
        <taxon>Cyclobacteriaceae</taxon>
        <taxon>Cyclobacterium</taxon>
    </lineage>
</organism>
<dbReference type="RefSeq" id="WP_020888451.1">
    <property type="nucleotide sequence ID" value="NZ_BJYV01000010.1"/>
</dbReference>
<dbReference type="PROSITE" id="PS50801">
    <property type="entry name" value="STAS"/>
    <property type="match status" value="1"/>
</dbReference>
<protein>
    <recommendedName>
        <fullName evidence="2">Anti-sigma factor antagonist</fullName>
    </recommendedName>
</protein>
<reference evidence="4 5" key="1">
    <citation type="submission" date="2019-07" db="EMBL/GenBank/DDBJ databases">
        <title>Whole genome shotgun sequence of Cyclobacterium qasimii NBRC 106168.</title>
        <authorList>
            <person name="Hosoyama A."/>
            <person name="Uohara A."/>
            <person name="Ohji S."/>
            <person name="Ichikawa N."/>
        </authorList>
    </citation>
    <scope>NUCLEOTIDE SEQUENCE [LARGE SCALE GENOMIC DNA]</scope>
    <source>
        <strain evidence="4 5">NBRC 106168</strain>
    </source>
</reference>
<dbReference type="Proteomes" id="UP000321301">
    <property type="component" value="Unassembled WGS sequence"/>
</dbReference>
<dbReference type="GO" id="GO:0043856">
    <property type="term" value="F:anti-sigma factor antagonist activity"/>
    <property type="evidence" value="ECO:0007669"/>
    <property type="project" value="InterPro"/>
</dbReference>
<dbReference type="PANTHER" id="PTHR33495">
    <property type="entry name" value="ANTI-SIGMA FACTOR ANTAGONIST TM_1081-RELATED-RELATED"/>
    <property type="match status" value="1"/>
</dbReference>
<dbReference type="InterPro" id="IPR036513">
    <property type="entry name" value="STAS_dom_sf"/>
</dbReference>
<evidence type="ECO:0000313" key="5">
    <source>
        <dbReference type="Proteomes" id="UP000321301"/>
    </source>
</evidence>
<evidence type="ECO:0000256" key="2">
    <source>
        <dbReference type="RuleBase" id="RU003749"/>
    </source>
</evidence>
<comment type="caution">
    <text evidence="4">The sequence shown here is derived from an EMBL/GenBank/DDBJ whole genome shotgun (WGS) entry which is preliminary data.</text>
</comment>
<evidence type="ECO:0000259" key="3">
    <source>
        <dbReference type="PROSITE" id="PS50801"/>
    </source>
</evidence>
<dbReference type="SUPFAM" id="SSF52091">
    <property type="entry name" value="SpoIIaa-like"/>
    <property type="match status" value="1"/>
</dbReference>
<evidence type="ECO:0000313" key="4">
    <source>
        <dbReference type="EMBL" id="GEO21937.1"/>
    </source>
</evidence>
<comment type="similarity">
    <text evidence="1 2">Belongs to the anti-sigma-factor antagonist family.</text>
</comment>
<dbReference type="InterPro" id="IPR002645">
    <property type="entry name" value="STAS_dom"/>
</dbReference>
<sequence>MLTINKTGEEGYLIISLEGEVDASNSVELDEVIQEVINEDIKNILVNAHELQYISSAGLGVFMSYLEDFKEKNIQFIIYGLNEKVMNVFHILGLDQLMNIKDTREAAEKSLHEA</sequence>